<reference evidence="3" key="2">
    <citation type="submission" date="2015-04" db="EMBL/GenBank/DDBJ databases">
        <title>The complete genome sequence of Erythrobacter sp. s21-N3.</title>
        <authorList>
            <person name="Zhuang L."/>
            <person name="Liu Y."/>
            <person name="Shao Z."/>
        </authorList>
    </citation>
    <scope>NUCLEOTIDE SEQUENCE [LARGE SCALE GENOMIC DNA]</scope>
    <source>
        <strain evidence="3">s21-N3</strain>
    </source>
</reference>
<gene>
    <name evidence="2" type="ORF">CP97_03535</name>
</gene>
<dbReference type="KEGG" id="ery:CP97_03535"/>
<dbReference type="STRING" id="1648404.CP97_03535"/>
<evidence type="ECO:0000256" key="1">
    <source>
        <dbReference type="ARBA" id="ARBA00007274"/>
    </source>
</evidence>
<evidence type="ECO:0000313" key="3">
    <source>
        <dbReference type="Proteomes" id="UP000059113"/>
    </source>
</evidence>
<proteinExistence type="inferred from homology"/>
<dbReference type="SUPFAM" id="SSF51161">
    <property type="entry name" value="Trimeric LpxA-like enzymes"/>
    <property type="match status" value="1"/>
</dbReference>
<organism evidence="2 3">
    <name type="scientific">Aurantiacibacter atlanticus</name>
    <dbReference type="NCBI Taxonomy" id="1648404"/>
    <lineage>
        <taxon>Bacteria</taxon>
        <taxon>Pseudomonadati</taxon>
        <taxon>Pseudomonadota</taxon>
        <taxon>Alphaproteobacteria</taxon>
        <taxon>Sphingomonadales</taxon>
        <taxon>Erythrobacteraceae</taxon>
        <taxon>Aurantiacibacter</taxon>
    </lineage>
</organism>
<dbReference type="Gene3D" id="2.160.10.10">
    <property type="entry name" value="Hexapeptide repeat proteins"/>
    <property type="match status" value="1"/>
</dbReference>
<dbReference type="RefSeq" id="WP_227819637.1">
    <property type="nucleotide sequence ID" value="NZ_CP011310.1"/>
</dbReference>
<comment type="similarity">
    <text evidence="1">Belongs to the transferase hexapeptide repeat family.</text>
</comment>
<sequence>MDIHPSAWIADDALIDRTHPAGIHIGANCVIDHHAVVLTHDMSRGLYCDTRICDGAHVGARAIVFPGVTLGADCRVDPGAVVTRDVEPGQRVAGNPARPEEG</sequence>
<dbReference type="Pfam" id="PF14602">
    <property type="entry name" value="Hexapep_2"/>
    <property type="match status" value="1"/>
</dbReference>
<accession>A0A0H4V9Z8</accession>
<name>A0A0H4V9Z8_9SPHN</name>
<dbReference type="PANTHER" id="PTHR43300">
    <property type="entry name" value="ACETYLTRANSFERASE"/>
    <property type="match status" value="1"/>
</dbReference>
<dbReference type="GO" id="GO:0016740">
    <property type="term" value="F:transferase activity"/>
    <property type="evidence" value="ECO:0007669"/>
    <property type="project" value="UniProtKB-KW"/>
</dbReference>
<keyword evidence="2" id="KW-0808">Transferase</keyword>
<reference evidence="2 3" key="1">
    <citation type="journal article" date="2015" name="Int. J. Syst. Evol. Microbiol.">
        <title>Erythrobacter atlanticus sp. nov., a bacterium from ocean sediment able to degrade polycyclic aromatic hydrocarbons.</title>
        <authorList>
            <person name="Zhuang L."/>
            <person name="Liu Y."/>
            <person name="Wang L."/>
            <person name="Wang W."/>
            <person name="Shao Z."/>
        </authorList>
    </citation>
    <scope>NUCLEOTIDE SEQUENCE [LARGE SCALE GENOMIC DNA]</scope>
    <source>
        <strain evidence="3">s21-N3</strain>
    </source>
</reference>
<dbReference type="Proteomes" id="UP000059113">
    <property type="component" value="Chromosome"/>
</dbReference>
<dbReference type="InterPro" id="IPR001451">
    <property type="entry name" value="Hexapep"/>
</dbReference>
<dbReference type="EMBL" id="CP011310">
    <property type="protein sequence ID" value="AKQ41310.2"/>
    <property type="molecule type" value="Genomic_DNA"/>
</dbReference>
<protein>
    <submittedName>
        <fullName evidence="2">Hexapeptide repeat-containing transferase</fullName>
    </submittedName>
</protein>
<keyword evidence="3" id="KW-1185">Reference proteome</keyword>
<dbReference type="PANTHER" id="PTHR43300:SF11">
    <property type="entry name" value="ACETYLTRANSFERASE RV3034C-RELATED"/>
    <property type="match status" value="1"/>
</dbReference>
<dbReference type="InterPro" id="IPR011004">
    <property type="entry name" value="Trimer_LpxA-like_sf"/>
</dbReference>
<dbReference type="InterPro" id="IPR050179">
    <property type="entry name" value="Trans_hexapeptide_repeat"/>
</dbReference>
<dbReference type="AlphaFoldDB" id="A0A0H4V9Z8"/>
<evidence type="ECO:0000313" key="2">
    <source>
        <dbReference type="EMBL" id="AKQ41310.2"/>
    </source>
</evidence>